<dbReference type="RefSeq" id="WP_074999400.1">
    <property type="nucleotide sequence ID" value="NZ_FOGO01000003.1"/>
</dbReference>
<accession>A0A1H9QUU6</accession>
<organism evidence="6 7">
    <name type="scientific">Streptomyces qinglanensis</name>
    <dbReference type="NCBI Taxonomy" id="943816"/>
    <lineage>
        <taxon>Bacteria</taxon>
        <taxon>Bacillati</taxon>
        <taxon>Actinomycetota</taxon>
        <taxon>Actinomycetes</taxon>
        <taxon>Kitasatosporales</taxon>
        <taxon>Streptomycetaceae</taxon>
        <taxon>Streptomyces</taxon>
    </lineage>
</organism>
<proteinExistence type="predicted"/>
<evidence type="ECO:0000256" key="4">
    <source>
        <dbReference type="ARBA" id="ARBA00022840"/>
    </source>
</evidence>
<reference evidence="7" key="1">
    <citation type="submission" date="2016-10" db="EMBL/GenBank/DDBJ databases">
        <authorList>
            <person name="Varghese N."/>
            <person name="Submissions S."/>
        </authorList>
    </citation>
    <scope>NUCLEOTIDE SEQUENCE [LARGE SCALE GENOMIC DNA]</scope>
    <source>
        <strain evidence="7">CGMCC 4.6825</strain>
    </source>
</reference>
<sequence>MAIIHHTTLSPTKLELLTRWLPSRPWYRAGGAAGGEQPVLVKAGGFRLEDPSGEVGIEFLAVTDSAAGEPVTYQTPMTYRAAPLAGAEEALIGTLEHGVLGKRWVYDATGDPVAVAQLYALLTGRAEAQAQGVSDTPDPTVDVRTATDVPLDDAGAGGVHHGTRSTDVDLVLPVEGLLWLRFLRTPRAHDVPETTDSAAHVTVGWTAPDGERRRGLWCALMDSRE</sequence>
<keyword evidence="3" id="KW-0418">Kinase</keyword>
<dbReference type="InterPro" id="IPR040999">
    <property type="entry name" value="Mak_N_cap"/>
</dbReference>
<protein>
    <recommendedName>
        <fullName evidence="5">Maltokinase N-terminal cap domain-containing protein</fullName>
    </recommendedName>
</protein>
<dbReference type="EMBL" id="FOGO01000003">
    <property type="protein sequence ID" value="SER64005.1"/>
    <property type="molecule type" value="Genomic_DNA"/>
</dbReference>
<dbReference type="GO" id="GO:0016301">
    <property type="term" value="F:kinase activity"/>
    <property type="evidence" value="ECO:0007669"/>
    <property type="project" value="UniProtKB-KW"/>
</dbReference>
<evidence type="ECO:0000256" key="3">
    <source>
        <dbReference type="ARBA" id="ARBA00022777"/>
    </source>
</evidence>
<dbReference type="AlphaFoldDB" id="A0A1H9QUU6"/>
<name>A0A1H9QUU6_9ACTN</name>
<dbReference type="OrthoDB" id="3787729at2"/>
<evidence type="ECO:0000313" key="7">
    <source>
        <dbReference type="Proteomes" id="UP000182841"/>
    </source>
</evidence>
<gene>
    <name evidence="6" type="ORF">SAMN05421870_103118</name>
</gene>
<evidence type="ECO:0000256" key="2">
    <source>
        <dbReference type="ARBA" id="ARBA00022741"/>
    </source>
</evidence>
<evidence type="ECO:0000256" key="1">
    <source>
        <dbReference type="ARBA" id="ARBA00022679"/>
    </source>
</evidence>
<evidence type="ECO:0000313" key="6">
    <source>
        <dbReference type="EMBL" id="SER64005.1"/>
    </source>
</evidence>
<keyword evidence="2" id="KW-0547">Nucleotide-binding</keyword>
<keyword evidence="4" id="KW-0067">ATP-binding</keyword>
<keyword evidence="1" id="KW-0808">Transferase</keyword>
<dbReference type="GO" id="GO:0005524">
    <property type="term" value="F:ATP binding"/>
    <property type="evidence" value="ECO:0007669"/>
    <property type="project" value="UniProtKB-KW"/>
</dbReference>
<keyword evidence="7" id="KW-1185">Reference proteome</keyword>
<dbReference type="Proteomes" id="UP000182841">
    <property type="component" value="Unassembled WGS sequence"/>
</dbReference>
<evidence type="ECO:0000259" key="5">
    <source>
        <dbReference type="Pfam" id="PF18085"/>
    </source>
</evidence>
<feature type="domain" description="Maltokinase N-terminal cap" evidence="5">
    <location>
        <begin position="20"/>
        <end position="111"/>
    </location>
</feature>
<dbReference type="Pfam" id="PF18085">
    <property type="entry name" value="Mak_N_cap"/>
    <property type="match status" value="1"/>
</dbReference>